<organism evidence="2">
    <name type="scientific">Anguilla anguilla</name>
    <name type="common">European freshwater eel</name>
    <name type="synonym">Muraena anguilla</name>
    <dbReference type="NCBI Taxonomy" id="7936"/>
    <lineage>
        <taxon>Eukaryota</taxon>
        <taxon>Metazoa</taxon>
        <taxon>Chordata</taxon>
        <taxon>Craniata</taxon>
        <taxon>Vertebrata</taxon>
        <taxon>Euteleostomi</taxon>
        <taxon>Actinopterygii</taxon>
        <taxon>Neopterygii</taxon>
        <taxon>Teleostei</taxon>
        <taxon>Anguilliformes</taxon>
        <taxon>Anguillidae</taxon>
        <taxon>Anguilla</taxon>
    </lineage>
</organism>
<accession>A0A0E9V5S7</accession>
<dbReference type="AlphaFoldDB" id="A0A0E9V5S7"/>
<name>A0A0E9V5S7_ANGAN</name>
<reference evidence="2" key="2">
    <citation type="journal article" date="2015" name="Fish Shellfish Immunol.">
        <title>Early steps in the European eel (Anguilla anguilla)-Vibrio vulnificus interaction in the gills: Role of the RtxA13 toxin.</title>
        <authorList>
            <person name="Callol A."/>
            <person name="Pajuelo D."/>
            <person name="Ebbesson L."/>
            <person name="Teles M."/>
            <person name="MacKenzie S."/>
            <person name="Amaro C."/>
        </authorList>
    </citation>
    <scope>NUCLEOTIDE SEQUENCE</scope>
</reference>
<protein>
    <submittedName>
        <fullName evidence="2">Uncharacterized protein</fullName>
    </submittedName>
</protein>
<evidence type="ECO:0000313" key="2">
    <source>
        <dbReference type="EMBL" id="JAH72613.1"/>
    </source>
</evidence>
<reference evidence="2" key="1">
    <citation type="submission" date="2014-11" db="EMBL/GenBank/DDBJ databases">
        <authorList>
            <person name="Amaro Gonzalez C."/>
        </authorList>
    </citation>
    <scope>NUCLEOTIDE SEQUENCE</scope>
</reference>
<dbReference type="EMBL" id="GBXM01035964">
    <property type="protein sequence ID" value="JAH72613.1"/>
    <property type="molecule type" value="Transcribed_RNA"/>
</dbReference>
<evidence type="ECO:0000256" key="1">
    <source>
        <dbReference type="SAM" id="MobiDB-lite"/>
    </source>
</evidence>
<sequence length="20" mass="2373">MKRSRQRGNARPVFVRELDG</sequence>
<proteinExistence type="predicted"/>
<feature type="region of interest" description="Disordered" evidence="1">
    <location>
        <begin position="1"/>
        <end position="20"/>
    </location>
</feature>